<sequence length="353" mass="39247">MLDAGKSKKPPAPVRPSASIILLSPTNQILLLHRVQNSSSFASAHVFPGGNLSEFHDAPLPKADSLDELHRDGLAYRLAAIRETFEESGILLARGKDGALLQLEDEVRDAGRKEVHGNKVRFGEWVTSVGGEPDVDNLIPFTRWITPAGPPKRFTTQMYLYMLPLSSSISSSSPDQTTETIIPTPTHDGGLEHTAATFAPVSTWLSRARKNDIILFPPQFFLLNLISPFLTSPSPRSTPSPDFYASQRTALLEFLQKIPTSKEDPSPLKTHLIPWSEKVISPTVMFVRQSDKRYVLGLDKPGPELRGSGRGGDWERVVLVDFRKEGPRDVEVRGRNEVLREEKEVKEKEEAKL</sequence>
<dbReference type="Gene3D" id="3.90.79.10">
    <property type="entry name" value="Nucleoside Triphosphate Pyrophosphohydrolase"/>
    <property type="match status" value="1"/>
</dbReference>
<keyword evidence="4" id="KW-0378">Hydrolase</keyword>
<evidence type="ECO:0000256" key="5">
    <source>
        <dbReference type="ARBA" id="ARBA00022842"/>
    </source>
</evidence>
<keyword evidence="9" id="KW-1185">Reference proteome</keyword>
<dbReference type="OMA" id="IIMFPPQ"/>
<evidence type="ECO:0000256" key="2">
    <source>
        <dbReference type="ARBA" id="ARBA00001946"/>
    </source>
</evidence>
<dbReference type="CDD" id="cd18870">
    <property type="entry name" value="NUDIX_AcylCoAdiphos_Nudt19"/>
    <property type="match status" value="1"/>
</dbReference>
<dbReference type="InterPro" id="IPR039121">
    <property type="entry name" value="NUDT19"/>
</dbReference>
<dbReference type="SUPFAM" id="SSF55811">
    <property type="entry name" value="Nudix"/>
    <property type="match status" value="1"/>
</dbReference>
<accession>G0SI19</accession>
<dbReference type="EMBL" id="GL988048">
    <property type="protein sequence ID" value="EGS17089.1"/>
    <property type="molecule type" value="Genomic_DNA"/>
</dbReference>
<dbReference type="RefSeq" id="XP_006697671.1">
    <property type="nucleotide sequence ID" value="XM_006697608.1"/>
</dbReference>
<dbReference type="GO" id="GO:0046872">
    <property type="term" value="F:metal ion binding"/>
    <property type="evidence" value="ECO:0007669"/>
    <property type="project" value="UniProtKB-KW"/>
</dbReference>
<dbReference type="InterPro" id="IPR000086">
    <property type="entry name" value="NUDIX_hydrolase_dom"/>
</dbReference>
<evidence type="ECO:0000256" key="4">
    <source>
        <dbReference type="ARBA" id="ARBA00022801"/>
    </source>
</evidence>
<dbReference type="PANTHER" id="PTHR12318:SF0">
    <property type="entry name" value="ACYL-COENZYME A DIPHOSPHATASE NUDT19"/>
    <property type="match status" value="1"/>
</dbReference>
<dbReference type="PROSITE" id="PS51462">
    <property type="entry name" value="NUDIX"/>
    <property type="match status" value="1"/>
</dbReference>
<dbReference type="OrthoDB" id="1695362at2759"/>
<dbReference type="InterPro" id="IPR015797">
    <property type="entry name" value="NUDIX_hydrolase-like_dom_sf"/>
</dbReference>
<protein>
    <recommendedName>
        <fullName evidence="7">Nudix hydrolase domain-containing protein</fullName>
    </recommendedName>
</protein>
<reference evidence="8 9" key="1">
    <citation type="journal article" date="2011" name="Cell">
        <title>Insight into structure and assembly of the nuclear pore complex by utilizing the genome of a eukaryotic thermophile.</title>
        <authorList>
            <person name="Amlacher S."/>
            <person name="Sarges P."/>
            <person name="Flemming D."/>
            <person name="van Noort V."/>
            <person name="Kunze R."/>
            <person name="Devos D.P."/>
            <person name="Arumugam M."/>
            <person name="Bork P."/>
            <person name="Hurt E."/>
        </authorList>
    </citation>
    <scope>NUCLEOTIDE SEQUENCE [LARGE SCALE GENOMIC DNA]</scope>
    <source>
        <strain evidence="9">DSM 1495 / CBS 144.50 / IMI 039719</strain>
    </source>
</reference>
<name>G0SI19_CHATD</name>
<dbReference type="Proteomes" id="UP000008066">
    <property type="component" value="Unassembled WGS sequence"/>
</dbReference>
<keyword evidence="3" id="KW-0479">Metal-binding</keyword>
<dbReference type="STRING" id="759272.G0SI19"/>
<evidence type="ECO:0000256" key="6">
    <source>
        <dbReference type="ARBA" id="ARBA00023211"/>
    </source>
</evidence>
<dbReference type="GO" id="GO:0016818">
    <property type="term" value="F:hydrolase activity, acting on acid anhydrides, in phosphorus-containing anhydrides"/>
    <property type="evidence" value="ECO:0007669"/>
    <property type="project" value="InterPro"/>
</dbReference>
<dbReference type="AlphaFoldDB" id="G0SI19"/>
<gene>
    <name evidence="8" type="ORF">CTHT_0074180</name>
</gene>
<feature type="domain" description="Nudix hydrolase" evidence="7">
    <location>
        <begin position="13"/>
        <end position="221"/>
    </location>
</feature>
<evidence type="ECO:0000256" key="1">
    <source>
        <dbReference type="ARBA" id="ARBA00001936"/>
    </source>
</evidence>
<evidence type="ECO:0000313" key="8">
    <source>
        <dbReference type="EMBL" id="EGS17089.1"/>
    </source>
</evidence>
<dbReference type="GeneID" id="18261456"/>
<comment type="cofactor">
    <cofactor evidence="1">
        <name>Mn(2+)</name>
        <dbReference type="ChEBI" id="CHEBI:29035"/>
    </cofactor>
</comment>
<evidence type="ECO:0000256" key="3">
    <source>
        <dbReference type="ARBA" id="ARBA00022723"/>
    </source>
</evidence>
<dbReference type="HOGENOM" id="CLU_018689_0_0_1"/>
<evidence type="ECO:0000259" key="7">
    <source>
        <dbReference type="PROSITE" id="PS51462"/>
    </source>
</evidence>
<dbReference type="GO" id="GO:0005739">
    <property type="term" value="C:mitochondrion"/>
    <property type="evidence" value="ECO:0007669"/>
    <property type="project" value="TreeGrafter"/>
</dbReference>
<keyword evidence="6" id="KW-0464">Manganese</keyword>
<dbReference type="eggNOG" id="KOG3904">
    <property type="taxonomic scope" value="Eukaryota"/>
</dbReference>
<proteinExistence type="predicted"/>
<evidence type="ECO:0000313" key="9">
    <source>
        <dbReference type="Proteomes" id="UP000008066"/>
    </source>
</evidence>
<organism evidence="9">
    <name type="scientific">Chaetomium thermophilum (strain DSM 1495 / CBS 144.50 / IMI 039719)</name>
    <name type="common">Thermochaetoides thermophila</name>
    <dbReference type="NCBI Taxonomy" id="759272"/>
    <lineage>
        <taxon>Eukaryota</taxon>
        <taxon>Fungi</taxon>
        <taxon>Dikarya</taxon>
        <taxon>Ascomycota</taxon>
        <taxon>Pezizomycotina</taxon>
        <taxon>Sordariomycetes</taxon>
        <taxon>Sordariomycetidae</taxon>
        <taxon>Sordariales</taxon>
        <taxon>Chaetomiaceae</taxon>
        <taxon>Thermochaetoides</taxon>
    </lineage>
</organism>
<dbReference type="KEGG" id="cthr:CTHT_0074180"/>
<keyword evidence="5" id="KW-0460">Magnesium</keyword>
<dbReference type="PANTHER" id="PTHR12318">
    <property type="entry name" value="TESTOSTERONE-REGULATED PROTEIN RP2"/>
    <property type="match status" value="1"/>
</dbReference>
<comment type="cofactor">
    <cofactor evidence="2">
        <name>Mg(2+)</name>
        <dbReference type="ChEBI" id="CHEBI:18420"/>
    </cofactor>
</comment>